<dbReference type="EMBL" id="CP043046">
    <property type="protein sequence ID" value="QEI05138.1"/>
    <property type="molecule type" value="Genomic_DNA"/>
</dbReference>
<dbReference type="AlphaFoldDB" id="A0A5C0ASF6"/>
<name>A0A5C0ASF6_9BURK</name>
<gene>
    <name evidence="1" type="ORF">FXN63_04285</name>
</gene>
<dbReference type="OrthoDB" id="5781652at2"/>
<evidence type="ECO:0000313" key="2">
    <source>
        <dbReference type="Proteomes" id="UP000325161"/>
    </source>
</evidence>
<dbReference type="Proteomes" id="UP000325161">
    <property type="component" value="Chromosome"/>
</dbReference>
<dbReference type="InterPro" id="IPR010412">
    <property type="entry name" value="DUF1007"/>
</dbReference>
<evidence type="ECO:0000313" key="1">
    <source>
        <dbReference type="EMBL" id="QEI05138.1"/>
    </source>
</evidence>
<organism evidence="1 2">
    <name type="scientific">Pigmentiphaga aceris</name>
    <dbReference type="NCBI Taxonomy" id="1940612"/>
    <lineage>
        <taxon>Bacteria</taxon>
        <taxon>Pseudomonadati</taxon>
        <taxon>Pseudomonadota</taxon>
        <taxon>Betaproteobacteria</taxon>
        <taxon>Burkholderiales</taxon>
        <taxon>Alcaligenaceae</taxon>
        <taxon>Pigmentiphaga</taxon>
    </lineage>
</organism>
<accession>A0A5C0ASF6</accession>
<dbReference type="Pfam" id="PF06226">
    <property type="entry name" value="DUF1007"/>
    <property type="match status" value="1"/>
</dbReference>
<sequence>MTLAWGIQRLLRAVGKKTGWMINLVVGLLLAGTTGLAHAHPHAFIDVQSTLRFSSAGMVMAIEEEWFFDELYTGFVIEDLANGKKVTPQVVNGFGARVIENLQPFDYFTTLTAGGKKVKLGTVTEYRSEMVGKRLRLHFTIPLPNPVDPVAAPTTLSVYDPTYFIEMRYTDAKSIRLRDAPAVCQAKLERAKPSESTIAQAFALDRNATPDETLGRLFADKVALACK</sequence>
<dbReference type="KEGG" id="pacr:FXN63_04285"/>
<reference evidence="1 2" key="1">
    <citation type="submission" date="2019-08" db="EMBL/GenBank/DDBJ databases">
        <title>Amphibian skin-associated Pigmentiphaga: genome sequence and occurrence across geography and hosts.</title>
        <authorList>
            <person name="Bletz M.C."/>
            <person name="Bunk B."/>
            <person name="Sproeer C."/>
            <person name="Biwer P."/>
            <person name="Reiter S."/>
            <person name="Rabemananjara F.C.E."/>
            <person name="Schulz S."/>
            <person name="Overmann J."/>
            <person name="Vences M."/>
        </authorList>
    </citation>
    <scope>NUCLEOTIDE SEQUENCE [LARGE SCALE GENOMIC DNA]</scope>
    <source>
        <strain evidence="1 2">Mada1488</strain>
    </source>
</reference>
<keyword evidence="2" id="KW-1185">Reference proteome</keyword>
<proteinExistence type="predicted"/>
<dbReference type="RefSeq" id="WP_148813154.1">
    <property type="nucleotide sequence ID" value="NZ_CP043046.1"/>
</dbReference>
<protein>
    <submittedName>
        <fullName evidence="1">DUF1007 family protein</fullName>
    </submittedName>
</protein>